<evidence type="ECO:0000313" key="2">
    <source>
        <dbReference type="EMBL" id="GJS92576.1"/>
    </source>
</evidence>
<comment type="caution">
    <text evidence="2">The sequence shown here is derived from an EMBL/GenBank/DDBJ whole genome shotgun (WGS) entry which is preliminary data.</text>
</comment>
<evidence type="ECO:0000313" key="3">
    <source>
        <dbReference type="Proteomes" id="UP001151760"/>
    </source>
</evidence>
<name>A0ABQ4ZSX4_9ASTR</name>
<gene>
    <name evidence="2" type="ORF">Tco_0799544</name>
</gene>
<reference evidence="2" key="2">
    <citation type="submission" date="2022-01" db="EMBL/GenBank/DDBJ databases">
        <authorList>
            <person name="Yamashiro T."/>
            <person name="Shiraishi A."/>
            <person name="Satake H."/>
            <person name="Nakayama K."/>
        </authorList>
    </citation>
    <scope>NUCLEOTIDE SEQUENCE</scope>
</reference>
<protein>
    <submittedName>
        <fullName evidence="2">Uncharacterized protein</fullName>
    </submittedName>
</protein>
<proteinExistence type="predicted"/>
<keyword evidence="3" id="KW-1185">Reference proteome</keyword>
<organism evidence="2 3">
    <name type="scientific">Tanacetum coccineum</name>
    <dbReference type="NCBI Taxonomy" id="301880"/>
    <lineage>
        <taxon>Eukaryota</taxon>
        <taxon>Viridiplantae</taxon>
        <taxon>Streptophyta</taxon>
        <taxon>Embryophyta</taxon>
        <taxon>Tracheophyta</taxon>
        <taxon>Spermatophyta</taxon>
        <taxon>Magnoliopsida</taxon>
        <taxon>eudicotyledons</taxon>
        <taxon>Gunneridae</taxon>
        <taxon>Pentapetalae</taxon>
        <taxon>asterids</taxon>
        <taxon>campanulids</taxon>
        <taxon>Asterales</taxon>
        <taxon>Asteraceae</taxon>
        <taxon>Asteroideae</taxon>
        <taxon>Anthemideae</taxon>
        <taxon>Anthemidinae</taxon>
        <taxon>Tanacetum</taxon>
    </lineage>
</organism>
<dbReference type="EMBL" id="BQNB010011591">
    <property type="protein sequence ID" value="GJS92576.1"/>
    <property type="molecule type" value="Genomic_DNA"/>
</dbReference>
<feature type="compositionally biased region" description="Polar residues" evidence="1">
    <location>
        <begin position="84"/>
        <end position="93"/>
    </location>
</feature>
<sequence length="103" mass="11535">MDDLAFHPILSVTPLLWKSQELCGKFQVMSTKARFIYIPSKTLNLAQKVETTSASYQAPVRGEPARSPVQRIDDGKTWCISKGYDTSSGNDETPNGRERSKRT</sequence>
<feature type="compositionally biased region" description="Basic and acidic residues" evidence="1">
    <location>
        <begin position="94"/>
        <end position="103"/>
    </location>
</feature>
<evidence type="ECO:0000256" key="1">
    <source>
        <dbReference type="SAM" id="MobiDB-lite"/>
    </source>
</evidence>
<dbReference type="Proteomes" id="UP001151760">
    <property type="component" value="Unassembled WGS sequence"/>
</dbReference>
<accession>A0ABQ4ZSX4</accession>
<reference evidence="2" key="1">
    <citation type="journal article" date="2022" name="Int. J. Mol. Sci.">
        <title>Draft Genome of Tanacetum Coccineum: Genomic Comparison of Closely Related Tanacetum-Family Plants.</title>
        <authorList>
            <person name="Yamashiro T."/>
            <person name="Shiraishi A."/>
            <person name="Nakayama K."/>
            <person name="Satake H."/>
        </authorList>
    </citation>
    <scope>NUCLEOTIDE SEQUENCE</scope>
</reference>
<feature type="region of interest" description="Disordered" evidence="1">
    <location>
        <begin position="80"/>
        <end position="103"/>
    </location>
</feature>